<evidence type="ECO:0000313" key="1">
    <source>
        <dbReference type="EMBL" id="KAK4018792.1"/>
    </source>
</evidence>
<keyword evidence="2" id="KW-1185">Reference proteome</keyword>
<gene>
    <name evidence="1" type="ORF">OUZ56_000834</name>
</gene>
<reference evidence="1 2" key="1">
    <citation type="journal article" date="2023" name="Nucleic Acids Res.">
        <title>The hologenome of Daphnia magna reveals possible DNA methylation and microbiome-mediated evolution of the host genome.</title>
        <authorList>
            <person name="Chaturvedi A."/>
            <person name="Li X."/>
            <person name="Dhandapani V."/>
            <person name="Marshall H."/>
            <person name="Kissane S."/>
            <person name="Cuenca-Cambronero M."/>
            <person name="Asole G."/>
            <person name="Calvet F."/>
            <person name="Ruiz-Romero M."/>
            <person name="Marangio P."/>
            <person name="Guigo R."/>
            <person name="Rago D."/>
            <person name="Mirbahai L."/>
            <person name="Eastwood N."/>
            <person name="Colbourne J.K."/>
            <person name="Zhou J."/>
            <person name="Mallon E."/>
            <person name="Orsini L."/>
        </authorList>
    </citation>
    <scope>NUCLEOTIDE SEQUENCE [LARGE SCALE GENOMIC DNA]</scope>
    <source>
        <strain evidence="1">LRV0_1</strain>
    </source>
</reference>
<comment type="caution">
    <text evidence="1">The sequence shown here is derived from an EMBL/GenBank/DDBJ whole genome shotgun (WGS) entry which is preliminary data.</text>
</comment>
<dbReference type="Proteomes" id="UP001234178">
    <property type="component" value="Unassembled WGS sequence"/>
</dbReference>
<protein>
    <submittedName>
        <fullName evidence="1">Uncharacterized protein</fullName>
    </submittedName>
</protein>
<accession>A0ABR0A0W5</accession>
<proteinExistence type="predicted"/>
<dbReference type="EMBL" id="JAOYFB010000036">
    <property type="protein sequence ID" value="KAK4018792.1"/>
    <property type="molecule type" value="Genomic_DNA"/>
</dbReference>
<evidence type="ECO:0000313" key="2">
    <source>
        <dbReference type="Proteomes" id="UP001234178"/>
    </source>
</evidence>
<name>A0ABR0A0W5_9CRUS</name>
<sequence length="121" mass="13723">MTVFLSCSSIQVHQECLRNSKINNTIIRLDCNLHLVWIVNHLLPKSSPSYAISAVCSLYHSSWPDNMHTVMPASYDTFIAIALLRDRAHCSALWGRAVLRRKAVRQCTSRDFSLFDAVMVS</sequence>
<organism evidence="1 2">
    <name type="scientific">Daphnia magna</name>
    <dbReference type="NCBI Taxonomy" id="35525"/>
    <lineage>
        <taxon>Eukaryota</taxon>
        <taxon>Metazoa</taxon>
        <taxon>Ecdysozoa</taxon>
        <taxon>Arthropoda</taxon>
        <taxon>Crustacea</taxon>
        <taxon>Branchiopoda</taxon>
        <taxon>Diplostraca</taxon>
        <taxon>Cladocera</taxon>
        <taxon>Anomopoda</taxon>
        <taxon>Daphniidae</taxon>
        <taxon>Daphnia</taxon>
    </lineage>
</organism>